<feature type="transmembrane region" description="Helical" evidence="1">
    <location>
        <begin position="161"/>
        <end position="176"/>
    </location>
</feature>
<keyword evidence="1" id="KW-1133">Transmembrane helix</keyword>
<dbReference type="InterPro" id="IPR000421">
    <property type="entry name" value="FA58C"/>
</dbReference>
<feature type="transmembrane region" description="Helical" evidence="1">
    <location>
        <begin position="182"/>
        <end position="198"/>
    </location>
</feature>
<feature type="non-terminal residue" evidence="3">
    <location>
        <position position="526"/>
    </location>
</feature>
<feature type="transmembrane region" description="Helical" evidence="1">
    <location>
        <begin position="308"/>
        <end position="328"/>
    </location>
</feature>
<name>A0A7X9FPT4_9DELT</name>
<sequence length="526" mass="60295">MRRNKRMYSYWSKLLQQVLILAILAIAPLVAFFLDRIFKEPFADSLTFAREFFLGKWFTLVHFSSNAVFTWRIDPVLNWILDAYGYRYFFAVSVLIFTVGIYAVCDLLSNGWRPLLSALCASFCAVCLILMFGFDTLLISSTMWFPWVLFILLFVFTRKRVNLAFFVILLFLVLRLCKSANQVSLLLALSAFLAAYYVSDKSNLISIWTSFVLILVPSFCTVLRVPPPPLPVYPPYARVLEHRVPFLEGGDVLLGPVPSYQVTPVQIIDRAFIREALEPFCFVLMLLSFILILDSLRRSLKSESRQMALCGVLLLFVLSCLLDTSFVAPALSQISPLYTLQRIMPGLIYLPLIYPMMGISCVFLSMLMVYRRAGDILALLVLSLIIFVRWEGVSKEPYVQRRNGAMPWRELERSNLSEDERNFRKKALLSPSYSLISANAPDFFEKNPRVSRDLNFRALSQINHEITASSDTEKLQRLIKNKEGSRWSSGGGRQNATEWIHIRFAKKESIRGIKLEINGFSSDFPR</sequence>
<feature type="transmembrane region" description="Helical" evidence="1">
    <location>
        <begin position="115"/>
        <end position="132"/>
    </location>
</feature>
<feature type="transmembrane region" description="Helical" evidence="1">
    <location>
        <begin position="88"/>
        <end position="108"/>
    </location>
</feature>
<accession>A0A7X9FPT4</accession>
<evidence type="ECO:0000313" key="4">
    <source>
        <dbReference type="Proteomes" id="UP000524246"/>
    </source>
</evidence>
<feature type="transmembrane region" description="Helical" evidence="1">
    <location>
        <begin position="348"/>
        <end position="369"/>
    </location>
</feature>
<feature type="transmembrane region" description="Helical" evidence="1">
    <location>
        <begin position="205"/>
        <end position="225"/>
    </location>
</feature>
<organism evidence="3 4">
    <name type="scientific">SAR324 cluster bacterium</name>
    <dbReference type="NCBI Taxonomy" id="2024889"/>
    <lineage>
        <taxon>Bacteria</taxon>
        <taxon>Deltaproteobacteria</taxon>
        <taxon>SAR324 cluster</taxon>
    </lineage>
</organism>
<dbReference type="Proteomes" id="UP000524246">
    <property type="component" value="Unassembled WGS sequence"/>
</dbReference>
<dbReference type="PROSITE" id="PS50022">
    <property type="entry name" value="FA58C_3"/>
    <property type="match status" value="1"/>
</dbReference>
<dbReference type="AlphaFoldDB" id="A0A7X9FPT4"/>
<reference evidence="3 4" key="1">
    <citation type="journal article" date="2020" name="Biotechnol. Biofuels">
        <title>New insights from the biogas microbiome by comprehensive genome-resolved metagenomics of nearly 1600 species originating from multiple anaerobic digesters.</title>
        <authorList>
            <person name="Campanaro S."/>
            <person name="Treu L."/>
            <person name="Rodriguez-R L.M."/>
            <person name="Kovalovszki A."/>
            <person name="Ziels R.M."/>
            <person name="Maus I."/>
            <person name="Zhu X."/>
            <person name="Kougias P.G."/>
            <person name="Basile A."/>
            <person name="Luo G."/>
            <person name="Schluter A."/>
            <person name="Konstantinidis K.T."/>
            <person name="Angelidaki I."/>
        </authorList>
    </citation>
    <scope>NUCLEOTIDE SEQUENCE [LARGE SCALE GENOMIC DNA]</scope>
    <source>
        <strain evidence="3">AS27yjCOA_65</strain>
    </source>
</reference>
<feature type="transmembrane region" description="Helical" evidence="1">
    <location>
        <begin position="376"/>
        <end position="393"/>
    </location>
</feature>
<feature type="transmembrane region" description="Helical" evidence="1">
    <location>
        <begin position="138"/>
        <end position="156"/>
    </location>
</feature>
<feature type="domain" description="F5/8 type C" evidence="2">
    <location>
        <begin position="438"/>
        <end position="526"/>
    </location>
</feature>
<evidence type="ECO:0000313" key="3">
    <source>
        <dbReference type="EMBL" id="NMC61957.1"/>
    </source>
</evidence>
<evidence type="ECO:0000256" key="1">
    <source>
        <dbReference type="SAM" id="Phobius"/>
    </source>
</evidence>
<keyword evidence="1" id="KW-0812">Transmembrane</keyword>
<feature type="transmembrane region" description="Helical" evidence="1">
    <location>
        <begin position="276"/>
        <end position="296"/>
    </location>
</feature>
<proteinExistence type="predicted"/>
<protein>
    <submittedName>
        <fullName evidence="3">YfhO family protein</fullName>
    </submittedName>
</protein>
<comment type="caution">
    <text evidence="3">The sequence shown here is derived from an EMBL/GenBank/DDBJ whole genome shotgun (WGS) entry which is preliminary data.</text>
</comment>
<evidence type="ECO:0000259" key="2">
    <source>
        <dbReference type="PROSITE" id="PS50022"/>
    </source>
</evidence>
<dbReference type="EMBL" id="JAAZON010000089">
    <property type="protein sequence ID" value="NMC61957.1"/>
    <property type="molecule type" value="Genomic_DNA"/>
</dbReference>
<keyword evidence="1" id="KW-0472">Membrane</keyword>
<gene>
    <name evidence="3" type="ORF">GYA55_02185</name>
</gene>